<name>A0A9X4MYY7_9FLAO</name>
<dbReference type="Pfam" id="PF10648">
    <property type="entry name" value="Gmad2"/>
    <property type="match status" value="1"/>
</dbReference>
<gene>
    <name evidence="2" type="ORF">NMK71_02595</name>
</gene>
<proteinExistence type="predicted"/>
<evidence type="ECO:0000259" key="1">
    <source>
        <dbReference type="Pfam" id="PF10648"/>
    </source>
</evidence>
<keyword evidence="3" id="KW-1185">Reference proteome</keyword>
<feature type="domain" description="Bacterial spore germination immunoglobulin-like" evidence="1">
    <location>
        <begin position="31"/>
        <end position="118"/>
    </location>
</feature>
<organism evidence="2 3">
    <name type="scientific">Profundicola chukchiensis</name>
    <dbReference type="NCBI Taxonomy" id="2961959"/>
    <lineage>
        <taxon>Bacteria</taxon>
        <taxon>Pseudomonadati</taxon>
        <taxon>Bacteroidota</taxon>
        <taxon>Flavobacteriia</taxon>
        <taxon>Flavobacteriales</taxon>
        <taxon>Weeksellaceae</taxon>
        <taxon>Profundicola</taxon>
    </lineage>
</organism>
<dbReference type="RefSeq" id="WP_304419955.1">
    <property type="nucleotide sequence ID" value="NZ_JANCMU010000001.1"/>
</dbReference>
<evidence type="ECO:0000313" key="3">
    <source>
        <dbReference type="Proteomes" id="UP001152599"/>
    </source>
</evidence>
<dbReference type="AlphaFoldDB" id="A0A9X4MYY7"/>
<dbReference type="InterPro" id="IPR018911">
    <property type="entry name" value="Gmad2_Ig-like_dom"/>
</dbReference>
<dbReference type="EMBL" id="JANCMU010000001">
    <property type="protein sequence ID" value="MDG4945290.1"/>
    <property type="molecule type" value="Genomic_DNA"/>
</dbReference>
<dbReference type="Proteomes" id="UP001152599">
    <property type="component" value="Unassembled WGS sequence"/>
</dbReference>
<comment type="caution">
    <text evidence="2">The sequence shown here is derived from an EMBL/GenBank/DDBJ whole genome shotgun (WGS) entry which is preliminary data.</text>
</comment>
<evidence type="ECO:0000313" key="2">
    <source>
        <dbReference type="EMBL" id="MDG4945290.1"/>
    </source>
</evidence>
<protein>
    <submittedName>
        <fullName evidence="2">Gmad2 immunoglobulin-like domain-containing protein</fullName>
    </submittedName>
</protein>
<dbReference type="PROSITE" id="PS51257">
    <property type="entry name" value="PROKAR_LIPOPROTEIN"/>
    <property type="match status" value="1"/>
</dbReference>
<accession>A0A9X4MYY7</accession>
<sequence length="132" mass="14965">MKNFIIALTLMFMACGTPPKDTKLKNVSDFIVVHTPQPFEKVTGTIVIKGEARGNYFFEADFPVEVVLENGEVINHYAMADDEWMTEEFVPFTSTIDISGLEPQDVIIKLHRNNPSDNRENDMVMELPVTID</sequence>
<reference evidence="2" key="1">
    <citation type="submission" date="2022-07" db="EMBL/GenBank/DDBJ databases">
        <title>Description and genome-wide analysis of Profundicola chukchiensis gen. nov., sp. nov., marine bacteria isolated from bottom sediments of the Chukchi Sea.</title>
        <authorList>
            <person name="Romanenko L."/>
            <person name="Otstavnykh N."/>
            <person name="Kurilenko V."/>
            <person name="Eremeev V."/>
            <person name="Velansky P."/>
            <person name="Mikhailov V."/>
            <person name="Isaeva M."/>
        </authorList>
    </citation>
    <scope>NUCLEOTIDE SEQUENCE</scope>
    <source>
        <strain evidence="2">KMM 9713</strain>
    </source>
</reference>